<keyword evidence="8" id="KW-0508">mRNA splicing</keyword>
<keyword evidence="4" id="KW-0507">mRNA processing</keyword>
<evidence type="ECO:0000256" key="2">
    <source>
        <dbReference type="ARBA" id="ARBA00022528"/>
    </source>
</evidence>
<dbReference type="SUPFAM" id="SSF75471">
    <property type="entry name" value="YhbY-like"/>
    <property type="match status" value="3"/>
</dbReference>
<dbReference type="FunFam" id="3.30.110.60:FF:000002">
    <property type="entry name" value="CRS2-associated factor 1, chloroplastic"/>
    <property type="match status" value="1"/>
</dbReference>
<dbReference type="PANTHER" id="PTHR31846:SF19">
    <property type="entry name" value="CRM-DOMAIN CONTAINING FACTOR CFM3A, CHLOROPLASTIC_MITOCHONDRIAL"/>
    <property type="match status" value="1"/>
</dbReference>
<feature type="domain" description="CRM" evidence="13">
    <location>
        <begin position="358"/>
        <end position="458"/>
    </location>
</feature>
<evidence type="ECO:0000256" key="10">
    <source>
        <dbReference type="PROSITE-ProRule" id="PRU00626"/>
    </source>
</evidence>
<dbReference type="Gene3D" id="3.30.110.60">
    <property type="entry name" value="YhbY-like"/>
    <property type="match status" value="2"/>
</dbReference>
<dbReference type="SMART" id="SM01103">
    <property type="entry name" value="CRS1_YhbY"/>
    <property type="match status" value="2"/>
</dbReference>
<accession>A0A0V0IWK5</accession>
<feature type="compositionally biased region" description="Acidic residues" evidence="12">
    <location>
        <begin position="71"/>
        <end position="80"/>
    </location>
</feature>
<keyword evidence="3" id="KW-0934">Plastid</keyword>
<keyword evidence="2" id="KW-0150">Chloroplast</keyword>
<dbReference type="GO" id="GO:0000373">
    <property type="term" value="P:Group II intron splicing"/>
    <property type="evidence" value="ECO:0007669"/>
    <property type="project" value="UniProtKB-ARBA"/>
</dbReference>
<organism evidence="14">
    <name type="scientific">Solanum chacoense</name>
    <name type="common">Chaco potato</name>
    <dbReference type="NCBI Taxonomy" id="4108"/>
    <lineage>
        <taxon>Eukaryota</taxon>
        <taxon>Viridiplantae</taxon>
        <taxon>Streptophyta</taxon>
        <taxon>Embryophyta</taxon>
        <taxon>Tracheophyta</taxon>
        <taxon>Spermatophyta</taxon>
        <taxon>Magnoliopsida</taxon>
        <taxon>eudicotyledons</taxon>
        <taxon>Gunneridae</taxon>
        <taxon>Pentapetalae</taxon>
        <taxon>asterids</taxon>
        <taxon>lamiids</taxon>
        <taxon>Solanales</taxon>
        <taxon>Solanaceae</taxon>
        <taxon>Solanoideae</taxon>
        <taxon>Solaneae</taxon>
        <taxon>Solanum</taxon>
    </lineage>
</organism>
<dbReference type="GO" id="GO:0006397">
    <property type="term" value="P:mRNA processing"/>
    <property type="evidence" value="ECO:0007669"/>
    <property type="project" value="UniProtKB-KW"/>
</dbReference>
<feature type="compositionally biased region" description="Basic and acidic residues" evidence="12">
    <location>
        <begin position="81"/>
        <end position="90"/>
    </location>
</feature>
<evidence type="ECO:0000256" key="8">
    <source>
        <dbReference type="ARBA" id="ARBA00023187"/>
    </source>
</evidence>
<evidence type="ECO:0000256" key="5">
    <source>
        <dbReference type="ARBA" id="ARBA00022737"/>
    </source>
</evidence>
<evidence type="ECO:0000259" key="13">
    <source>
        <dbReference type="PROSITE" id="PS51295"/>
    </source>
</evidence>
<evidence type="ECO:0000256" key="4">
    <source>
        <dbReference type="ARBA" id="ARBA00022664"/>
    </source>
</evidence>
<dbReference type="GO" id="GO:0009507">
    <property type="term" value="C:chloroplast"/>
    <property type="evidence" value="ECO:0007669"/>
    <property type="project" value="UniProtKB-SubCell"/>
</dbReference>
<dbReference type="AlphaFoldDB" id="A0A0V0IWK5"/>
<evidence type="ECO:0000256" key="3">
    <source>
        <dbReference type="ARBA" id="ARBA00022640"/>
    </source>
</evidence>
<feature type="domain" description="CRM" evidence="13">
    <location>
        <begin position="145"/>
        <end position="242"/>
    </location>
</feature>
<keyword evidence="6 10" id="KW-0694">RNA-binding</keyword>
<keyword evidence="5" id="KW-0677">Repeat</keyword>
<protein>
    <submittedName>
        <fullName evidence="14">Putative chloroplastic group IIA intron splicing facilitator CRS1, chloroplastic-like</fullName>
    </submittedName>
</protein>
<evidence type="ECO:0000256" key="6">
    <source>
        <dbReference type="ARBA" id="ARBA00022884"/>
    </source>
</evidence>
<dbReference type="InterPro" id="IPR045278">
    <property type="entry name" value="CRS1/CFM2/CFM3"/>
</dbReference>
<evidence type="ECO:0000256" key="1">
    <source>
        <dbReference type="ARBA" id="ARBA00004229"/>
    </source>
</evidence>
<evidence type="ECO:0000256" key="9">
    <source>
        <dbReference type="ARBA" id="ARBA00023274"/>
    </source>
</evidence>
<dbReference type="EMBL" id="GEDG01002038">
    <property type="protein sequence ID" value="JAP36352.1"/>
    <property type="molecule type" value="Transcribed_RNA"/>
</dbReference>
<reference evidence="14" key="1">
    <citation type="submission" date="2015-12" db="EMBL/GenBank/DDBJ databases">
        <title>Gene expression during late stages of embryo sac development: a critical building block for successful pollen-pistil interactions.</title>
        <authorList>
            <person name="Liu Y."/>
            <person name="Joly V."/>
            <person name="Sabar M."/>
            <person name="Matton D.P."/>
        </authorList>
    </citation>
    <scope>NUCLEOTIDE SEQUENCE</scope>
</reference>
<comment type="subcellular location">
    <subcellularLocation>
        <location evidence="1">Plastid</location>
        <location evidence="1">Chloroplast</location>
    </subcellularLocation>
</comment>
<keyword evidence="11" id="KW-0175">Coiled coil</keyword>
<keyword evidence="7" id="KW-0809">Transit peptide</keyword>
<feature type="domain" description="CRM" evidence="13">
    <location>
        <begin position="1"/>
        <end position="39"/>
    </location>
</feature>
<feature type="region of interest" description="Disordered" evidence="12">
    <location>
        <begin position="542"/>
        <end position="576"/>
    </location>
</feature>
<dbReference type="InterPro" id="IPR001890">
    <property type="entry name" value="RNA-binding_CRM"/>
</dbReference>
<evidence type="ECO:0000313" key="14">
    <source>
        <dbReference type="EMBL" id="JAP36352.1"/>
    </source>
</evidence>
<dbReference type="PROSITE" id="PS51295">
    <property type="entry name" value="CRM"/>
    <property type="match status" value="3"/>
</dbReference>
<feature type="compositionally biased region" description="Basic and acidic residues" evidence="12">
    <location>
        <begin position="546"/>
        <end position="576"/>
    </location>
</feature>
<dbReference type="GO" id="GO:0003729">
    <property type="term" value="F:mRNA binding"/>
    <property type="evidence" value="ECO:0007669"/>
    <property type="project" value="InterPro"/>
</dbReference>
<evidence type="ECO:0000256" key="7">
    <source>
        <dbReference type="ARBA" id="ARBA00022946"/>
    </source>
</evidence>
<evidence type="ECO:0000256" key="12">
    <source>
        <dbReference type="SAM" id="MobiDB-lite"/>
    </source>
</evidence>
<feature type="region of interest" description="Disordered" evidence="12">
    <location>
        <begin position="43"/>
        <end position="93"/>
    </location>
</feature>
<dbReference type="GO" id="GO:1990904">
    <property type="term" value="C:ribonucleoprotein complex"/>
    <property type="evidence" value="ECO:0007669"/>
    <property type="project" value="UniProtKB-KW"/>
</dbReference>
<sequence length="576" mass="65542">MKRMHEILERKTGGLVIWRSGTSVALYRGVSYETPSELMKKRIMRRDEIRHKNSPIVDGESNQNPRNDVDSLQEDSVDTSEENKNIDRQSEVNYEDEVDKLLDGLGPRYTDWPGSGPLPVDADLLPGIVPGYQPPFRILPYGVRSTLAAREATALRRLARVLPPHFALGRSRQHQGLASVMVKLWQRSSIAKIAIKRGVQLTTSERMAEDIKKLTGGMLLSRNKDFLVFYRGKDFLSPEVAEALLEKERLAKTLQDEEEKARLRASLLLTAGVTTINSSRTAGTLGETLDADARWGKRLDDKDKENVMREAELLRHGDLVRKLEKKLAFAERKLMKAERVLSKVEETLNPLDRRAEPDSLTDEERFMFRKLGLRMKAFLLLGRRGIFDGTVENMHLHWKYRELVKIMVKAKNFEQVSKIALALEAESGGVLVSVDKVSKGYAIIVFRGKDYSRPPTLRPKNLLTKRKALARSIELQRREALLEHISAVQTRVGQLTAEIEQLASLKDSTDDELYAKLSSAYSSEDEDSEEEGDDAYIEVFDNDNDVINRSDDSDDISHPEREFQYVHQNESDRELV</sequence>
<dbReference type="PANTHER" id="PTHR31846">
    <property type="entry name" value="CRS1 / YHBY (CRM) DOMAIN-CONTAINING PROTEIN"/>
    <property type="match status" value="1"/>
</dbReference>
<name>A0A0V0IWK5_SOLCH</name>
<evidence type="ECO:0000256" key="11">
    <source>
        <dbReference type="SAM" id="Coils"/>
    </source>
</evidence>
<dbReference type="Pfam" id="PF01985">
    <property type="entry name" value="CRS1_YhbY"/>
    <property type="match status" value="2"/>
</dbReference>
<dbReference type="FunFam" id="3.30.110.60:FF:000003">
    <property type="entry name" value="CRM-domain containing factor CFM3B, chloroplastic"/>
    <property type="match status" value="1"/>
</dbReference>
<keyword evidence="9" id="KW-0687">Ribonucleoprotein</keyword>
<feature type="coiled-coil region" evidence="11">
    <location>
        <begin position="313"/>
        <end position="347"/>
    </location>
</feature>
<dbReference type="InterPro" id="IPR035920">
    <property type="entry name" value="YhbY-like_sf"/>
</dbReference>
<proteinExistence type="predicted"/>